<organism evidence="1 2">
    <name type="scientific">Paenibacillus macerans</name>
    <name type="common">Bacillus macerans</name>
    <dbReference type="NCBI Taxonomy" id="44252"/>
    <lineage>
        <taxon>Bacteria</taxon>
        <taxon>Bacillati</taxon>
        <taxon>Bacillota</taxon>
        <taxon>Bacilli</taxon>
        <taxon>Bacillales</taxon>
        <taxon>Paenibacillaceae</taxon>
        <taxon>Paenibacillus</taxon>
    </lineage>
</organism>
<dbReference type="InterPro" id="IPR017853">
    <property type="entry name" value="GH"/>
</dbReference>
<reference evidence="1 2" key="1">
    <citation type="submission" date="2014-04" db="EMBL/GenBank/DDBJ databases">
        <authorList>
            <person name="Bishop-Lilly K.A."/>
            <person name="Broomall S.M."/>
            <person name="Chain P.S."/>
            <person name="Chertkov O."/>
            <person name="Coyne S.R."/>
            <person name="Daligault H.E."/>
            <person name="Davenport K.W."/>
            <person name="Erkkila T."/>
            <person name="Frey K.G."/>
            <person name="Gibbons H.S."/>
            <person name="Gu W."/>
            <person name="Jaissle J."/>
            <person name="Johnson S.L."/>
            <person name="Koroleva G.I."/>
            <person name="Ladner J.T."/>
            <person name="Lo C.-C."/>
            <person name="Minogue T.D."/>
            <person name="Munk C."/>
            <person name="Palacios G.F."/>
            <person name="Redden C.L."/>
            <person name="Rosenzweig C.N."/>
            <person name="Scholz M.B."/>
            <person name="Teshima H."/>
            <person name="Xu Y."/>
        </authorList>
    </citation>
    <scope>NUCLEOTIDE SEQUENCE [LARGE SCALE GENOMIC DNA]</scope>
    <source>
        <strain evidence="1 2">8244</strain>
    </source>
</reference>
<dbReference type="InterPro" id="IPR013785">
    <property type="entry name" value="Aldolase_TIM"/>
</dbReference>
<dbReference type="Gene3D" id="3.20.20.70">
    <property type="entry name" value="Aldolase class I"/>
    <property type="match status" value="1"/>
</dbReference>
<dbReference type="Pfam" id="PF02065">
    <property type="entry name" value="Melibiase"/>
    <property type="match status" value="1"/>
</dbReference>
<dbReference type="Gene3D" id="2.70.98.60">
    <property type="entry name" value="alpha-galactosidase from lactobacil brevis"/>
    <property type="match status" value="1"/>
</dbReference>
<dbReference type="Proteomes" id="UP000029278">
    <property type="component" value="Unassembled WGS sequence"/>
</dbReference>
<evidence type="ECO:0000313" key="2">
    <source>
        <dbReference type="Proteomes" id="UP000029278"/>
    </source>
</evidence>
<dbReference type="HOGENOM" id="CLU_018331_0_0_9"/>
<dbReference type="STRING" id="44252.DJ90_2779"/>
<dbReference type="RefSeq" id="WP_036622666.1">
    <property type="nucleotide sequence ID" value="NZ_JAHAJO010000048.1"/>
</dbReference>
<dbReference type="InterPro" id="IPR038417">
    <property type="entry name" value="Alpga-gal_N_sf"/>
</dbReference>
<protein>
    <submittedName>
        <fullName evidence="1">Melibiase family protein</fullName>
    </submittedName>
</protein>
<dbReference type="GO" id="GO:0004557">
    <property type="term" value="F:alpha-galactosidase activity"/>
    <property type="evidence" value="ECO:0007669"/>
    <property type="project" value="InterPro"/>
</dbReference>
<dbReference type="OrthoDB" id="9758822at2"/>
<name>A0A090ZY53_PAEMA</name>
<keyword evidence="2" id="KW-1185">Reference proteome</keyword>
<accession>A0A090ZY53</accession>
<dbReference type="SUPFAM" id="SSF51445">
    <property type="entry name" value="(Trans)glycosidases"/>
    <property type="match status" value="1"/>
</dbReference>
<sequence>MEINKDYRFGDMIARYVKDGQTGQAGLVLLPESMVSHVCEKKYKADPLVQLKFIGDAYPGGFAHGHSMRNSGTMDALLFEEQRKLERDTSVTVVSAWRSQSSCRVEHHLTWYSGYRALESFTIIKNESELPVTAEMISSFSLTGFTPFAENDAPESLVFHRILSSWSAEGRLYSSNIEDLNLEPAWAPSGTRCLRFGQVGSMPVRGFFPAAYLEDTRVGVTWGVQIAHPASWQIEIGRRDDALYLSGGLADREFGHWTKTIGPGEAFQTPSAYLTAVVGDVDRAAERLTGMQDRPLLRGPALEEDLPIVFNEFCTTWGSPSAANLYAIAERLKGRGIRYLVIDCGWYKREGTHWFNSMGDWDVNPIDFPDGLEQTLEHIRKCGMIPGIWFEMEACGVESAAFHWVDHLLKRDGLPITSGDRRFWDFRDPFVVSYLKEKVISFLKNHGFGYLKVDYNDNLGIGCDGAESLGEGLRRQMQAVQDFFRLIKQEVPDIVIENCASGGHRLEPSMVGLTSMSSFSDAHECEEIPIVAANLHRVILPRQSQIWAVLRKNDSLQRLVYSLAGTMLGRMCLSGDIHDLNEEQWKIVDEAIAFYKLVSPIIKEGTTNRYGTLVHSYRHPKGWQGITRTSKDRSQMMAVVHTFGGDVAESVKLPLPAWGHYENTQMFPDNNTDVKVEDGHISCRLAKPFSALCILLRMKQSGAQ</sequence>
<gene>
    <name evidence="1" type="ORF">DJ90_2779</name>
</gene>
<dbReference type="GeneID" id="77006965"/>
<proteinExistence type="predicted"/>
<dbReference type="AlphaFoldDB" id="A0A090ZY53"/>
<dbReference type="PATRIC" id="fig|44252.3.peg.2708"/>
<dbReference type="InterPro" id="IPR002252">
    <property type="entry name" value="Glyco_hydro_36"/>
</dbReference>
<dbReference type="EMBL" id="JMQA01000024">
    <property type="protein sequence ID" value="KFN09031.1"/>
    <property type="molecule type" value="Genomic_DNA"/>
</dbReference>
<evidence type="ECO:0000313" key="1">
    <source>
        <dbReference type="EMBL" id="KFN09031.1"/>
    </source>
</evidence>
<dbReference type="CDD" id="cd14791">
    <property type="entry name" value="GH36"/>
    <property type="match status" value="1"/>
</dbReference>
<comment type="caution">
    <text evidence="1">The sequence shown here is derived from an EMBL/GenBank/DDBJ whole genome shotgun (WGS) entry which is preliminary data.</text>
</comment>
<dbReference type="GO" id="GO:0016052">
    <property type="term" value="P:carbohydrate catabolic process"/>
    <property type="evidence" value="ECO:0007669"/>
    <property type="project" value="InterPro"/>
</dbReference>